<protein>
    <submittedName>
        <fullName evidence="2">Uncharacterized protein</fullName>
    </submittedName>
</protein>
<evidence type="ECO:0000256" key="1">
    <source>
        <dbReference type="SAM" id="Phobius"/>
    </source>
</evidence>
<feature type="transmembrane region" description="Helical" evidence="1">
    <location>
        <begin position="158"/>
        <end position="175"/>
    </location>
</feature>
<feature type="transmembrane region" description="Helical" evidence="1">
    <location>
        <begin position="410"/>
        <end position="431"/>
    </location>
</feature>
<feature type="transmembrane region" description="Helical" evidence="1">
    <location>
        <begin position="344"/>
        <end position="366"/>
    </location>
</feature>
<feature type="transmembrane region" description="Helical" evidence="1">
    <location>
        <begin position="237"/>
        <end position="259"/>
    </location>
</feature>
<name>A0AA46Y9G1_9XANT</name>
<dbReference type="RefSeq" id="WP_267093455.1">
    <property type="nucleotide sequence ID" value="NZ_CP099534.1"/>
</dbReference>
<proteinExistence type="predicted"/>
<evidence type="ECO:0000313" key="2">
    <source>
        <dbReference type="EMBL" id="UYK89456.1"/>
    </source>
</evidence>
<reference evidence="2" key="1">
    <citation type="submission" date="2022-06" db="EMBL/GenBank/DDBJ databases">
        <title>Dynamics of rice microbiomes reveals core vertical transmitted seed endophytes.</title>
        <authorList>
            <person name="Liao K."/>
            <person name="Zhang X."/>
        </authorList>
    </citation>
    <scope>NUCLEOTIDE SEQUENCE</scope>
    <source>
        <strain evidence="2">JR3-14</strain>
    </source>
</reference>
<dbReference type="Proteomes" id="UP001164392">
    <property type="component" value="Chromosome"/>
</dbReference>
<feature type="transmembrane region" description="Helical" evidence="1">
    <location>
        <begin position="187"/>
        <end position="217"/>
    </location>
</feature>
<gene>
    <name evidence="2" type="ORF">NG824_03120</name>
</gene>
<dbReference type="EMBL" id="CP099534">
    <property type="protein sequence ID" value="UYK89456.1"/>
    <property type="molecule type" value="Genomic_DNA"/>
</dbReference>
<keyword evidence="1" id="KW-1133">Transmembrane helix</keyword>
<sequence length="546" mass="59632">MNANDRVRGSGRDVLAVLLFVGVGVLLYQMKASAYLTSVPGDLIDARFNSVILEHLHQWVLGQTPSLWSPGFFYPAKDVLALGPNHLGSFLPYSAMRLIGLDREQAFTLWFILGGVLNFLCAYIAFRKLGLRASGAGAAAFVFAFSLPVLAQQAHAQFAYRMFVPFAFACFYDWLRTARPYALAWSALCLMAQFYCSIDVGVFTVYLLIAMLLAWLIAGRGGELYAQVRSFLTFSKLRESLIAVAVISSSCALVLVLLLKCREASRENGVVYSHEDVIGMLPQVWSYLIADYSGLTRDIGAWIQGVSVRQEQQLFIGVGVLLFCLIGSLVVLRKIENADLGKVSLLATLVLIVGTLNIGAFSLYPILLNLPGIAAVKVVTRVLLVMVVPIGILCGIGFQRMLMLHCNGGALRQLVSAAFLFVLLVLESVMFQPNSTPFMDWRARLDAFASRVPEEVRGGGGVLFAERSMQAPYMEDLDAMMYAQDHGMVTVNGYSFYVPKGAGVAGSCDSPDRFVASYGNNAGLSLIGQLDIRQKIVVVPFGTCRP</sequence>
<organism evidence="2 3">
    <name type="scientific">Xanthomonas sacchari</name>
    <dbReference type="NCBI Taxonomy" id="56458"/>
    <lineage>
        <taxon>Bacteria</taxon>
        <taxon>Pseudomonadati</taxon>
        <taxon>Pseudomonadota</taxon>
        <taxon>Gammaproteobacteria</taxon>
        <taxon>Lysobacterales</taxon>
        <taxon>Lysobacteraceae</taxon>
        <taxon>Xanthomonas</taxon>
    </lineage>
</organism>
<keyword evidence="1" id="KW-0472">Membrane</keyword>
<evidence type="ECO:0000313" key="3">
    <source>
        <dbReference type="Proteomes" id="UP001164392"/>
    </source>
</evidence>
<keyword evidence="1" id="KW-0812">Transmembrane</keyword>
<dbReference type="AlphaFoldDB" id="A0AA46Y9G1"/>
<feature type="transmembrane region" description="Helical" evidence="1">
    <location>
        <begin position="107"/>
        <end position="126"/>
    </location>
</feature>
<accession>A0AA46Y9G1</accession>
<feature type="transmembrane region" description="Helical" evidence="1">
    <location>
        <begin position="378"/>
        <end position="398"/>
    </location>
</feature>
<feature type="transmembrane region" description="Helical" evidence="1">
    <location>
        <begin position="12"/>
        <end position="30"/>
    </location>
</feature>
<feature type="transmembrane region" description="Helical" evidence="1">
    <location>
        <begin position="314"/>
        <end position="332"/>
    </location>
</feature>
<feature type="transmembrane region" description="Helical" evidence="1">
    <location>
        <begin position="133"/>
        <end position="152"/>
    </location>
</feature>